<dbReference type="InterPro" id="IPR029058">
    <property type="entry name" value="AB_hydrolase_fold"/>
</dbReference>
<evidence type="ECO:0000313" key="2">
    <source>
        <dbReference type="EMBL" id="MDY0745817.1"/>
    </source>
</evidence>
<dbReference type="GO" id="GO:0016787">
    <property type="term" value="F:hydrolase activity"/>
    <property type="evidence" value="ECO:0007669"/>
    <property type="project" value="UniProtKB-KW"/>
</dbReference>
<evidence type="ECO:0000259" key="1">
    <source>
        <dbReference type="Pfam" id="PF12697"/>
    </source>
</evidence>
<name>A0ABU5DHR4_9BURK</name>
<evidence type="ECO:0000313" key="3">
    <source>
        <dbReference type="Proteomes" id="UP001285263"/>
    </source>
</evidence>
<dbReference type="EMBL" id="JAXCLA010000004">
    <property type="protein sequence ID" value="MDY0745817.1"/>
    <property type="molecule type" value="Genomic_DNA"/>
</dbReference>
<dbReference type="Pfam" id="PF12697">
    <property type="entry name" value="Abhydrolase_6"/>
    <property type="match status" value="1"/>
</dbReference>
<dbReference type="Gene3D" id="3.40.50.1820">
    <property type="entry name" value="alpha/beta hydrolase"/>
    <property type="match status" value="1"/>
</dbReference>
<reference evidence="2 3" key="1">
    <citation type="submission" date="2023-11" db="EMBL/GenBank/DDBJ databases">
        <title>Paucibacter sp. nov., isolated from fresh soil in Korea.</title>
        <authorList>
            <person name="Le N.T.T."/>
        </authorList>
    </citation>
    <scope>NUCLEOTIDE SEQUENCE [LARGE SCALE GENOMIC DNA]</scope>
    <source>
        <strain evidence="2 3">R3-3</strain>
    </source>
</reference>
<organism evidence="2 3">
    <name type="scientific">Roseateles agri</name>
    <dbReference type="NCBI Taxonomy" id="3098619"/>
    <lineage>
        <taxon>Bacteria</taxon>
        <taxon>Pseudomonadati</taxon>
        <taxon>Pseudomonadota</taxon>
        <taxon>Betaproteobacteria</taxon>
        <taxon>Burkholderiales</taxon>
        <taxon>Sphaerotilaceae</taxon>
        <taxon>Roseateles</taxon>
    </lineage>
</organism>
<gene>
    <name evidence="2" type="ORF">SNE35_14955</name>
</gene>
<protein>
    <submittedName>
        <fullName evidence="2">Alpha/beta fold hydrolase</fullName>
    </submittedName>
</protein>
<dbReference type="Proteomes" id="UP001285263">
    <property type="component" value="Unassembled WGS sequence"/>
</dbReference>
<proteinExistence type="predicted"/>
<keyword evidence="2" id="KW-0378">Hydrolase</keyword>
<comment type="caution">
    <text evidence="2">The sequence shown here is derived from an EMBL/GenBank/DDBJ whole genome shotgun (WGS) entry which is preliminary data.</text>
</comment>
<keyword evidence="3" id="KW-1185">Reference proteome</keyword>
<dbReference type="InterPro" id="IPR000073">
    <property type="entry name" value="AB_hydrolase_1"/>
</dbReference>
<feature type="domain" description="AB hydrolase-1" evidence="1">
    <location>
        <begin position="13"/>
        <end position="248"/>
    </location>
</feature>
<dbReference type="SUPFAM" id="SSF53474">
    <property type="entry name" value="alpha/beta-Hydrolases"/>
    <property type="match status" value="1"/>
</dbReference>
<dbReference type="RefSeq" id="WP_320423711.1">
    <property type="nucleotide sequence ID" value="NZ_JAXCLA010000004.1"/>
</dbReference>
<accession>A0ABU5DHR4</accession>
<sequence length="288" mass="31629">MSTDSAILPVRRLILLHGLASTPKEFSLLLHPLRRLGLQLECPTVPGYSHGMLATRARWTDWVDAATESVSKLLADDGEPALLGGLCSGAMLALAAAGRLPRAPLRGLVLLSPLIAYNGWGLPWWYRLRYLAYGLGIAPWFSMSEREPYGLKNERMRQWVRAQMEGEEATLVGPASVPLNIVRESEGLSRHARRLLSEQQRPLLMVHAREDEICRLDTVRKTVGGLRPGIASLEVLENSYHMVSADNDRQRVGELIAGFAARLRPGVHPGSASFPHSPRAAGALARIS</sequence>